<dbReference type="EMBL" id="LVVM01001008">
    <property type="protein sequence ID" value="OJA19490.1"/>
    <property type="molecule type" value="Genomic_DNA"/>
</dbReference>
<keyword evidence="2" id="KW-1185">Reference proteome</keyword>
<reference evidence="1 2" key="1">
    <citation type="submission" date="2016-03" db="EMBL/GenBank/DDBJ databases">
        <title>Comparative genomics of the ectomycorrhizal sister species Rhizopogon vinicolor and Rhizopogon vesiculosus (Basidiomycota: Boletales) reveals a divergence of the mating type B locus.</title>
        <authorList>
            <person name="Mujic A.B."/>
            <person name="Kuo A."/>
            <person name="Tritt A."/>
            <person name="Lipzen A."/>
            <person name="Chen C."/>
            <person name="Johnson J."/>
            <person name="Sharma A."/>
            <person name="Barry K."/>
            <person name="Grigoriev I.V."/>
            <person name="Spatafora J.W."/>
        </authorList>
    </citation>
    <scope>NUCLEOTIDE SEQUENCE [LARGE SCALE GENOMIC DNA]</scope>
    <source>
        <strain evidence="1 2">AM-OR11-056</strain>
    </source>
</reference>
<evidence type="ECO:0000313" key="1">
    <source>
        <dbReference type="EMBL" id="OJA19490.1"/>
    </source>
</evidence>
<dbReference type="AlphaFoldDB" id="A0A1J8RCI9"/>
<dbReference type="OrthoDB" id="10438824at2759"/>
<sequence length="73" mass="8130">MSFLLATGTPARTLSTLLWRLAIHFSTPSPGDAKRRGRYILYINCFAGTLSESRGQAIQRCSRWLPSQTRSAS</sequence>
<evidence type="ECO:0000313" key="2">
    <source>
        <dbReference type="Proteomes" id="UP000183567"/>
    </source>
</evidence>
<dbReference type="Proteomes" id="UP000183567">
    <property type="component" value="Unassembled WGS sequence"/>
</dbReference>
<comment type="caution">
    <text evidence="1">The sequence shown here is derived from an EMBL/GenBank/DDBJ whole genome shotgun (WGS) entry which is preliminary data.</text>
</comment>
<accession>A0A1J8RCI9</accession>
<name>A0A1J8RCI9_9AGAM</name>
<protein>
    <submittedName>
        <fullName evidence="1">Uncharacterized protein</fullName>
    </submittedName>
</protein>
<proteinExistence type="predicted"/>
<gene>
    <name evidence="1" type="ORF">AZE42_09642</name>
</gene>
<organism evidence="1 2">
    <name type="scientific">Rhizopogon vesiculosus</name>
    <dbReference type="NCBI Taxonomy" id="180088"/>
    <lineage>
        <taxon>Eukaryota</taxon>
        <taxon>Fungi</taxon>
        <taxon>Dikarya</taxon>
        <taxon>Basidiomycota</taxon>
        <taxon>Agaricomycotina</taxon>
        <taxon>Agaricomycetes</taxon>
        <taxon>Agaricomycetidae</taxon>
        <taxon>Boletales</taxon>
        <taxon>Suillineae</taxon>
        <taxon>Rhizopogonaceae</taxon>
        <taxon>Rhizopogon</taxon>
    </lineage>
</organism>